<feature type="transmembrane region" description="Helical" evidence="1">
    <location>
        <begin position="43"/>
        <end position="64"/>
    </location>
</feature>
<gene>
    <name evidence="2" type="ORF">C1645_878032</name>
</gene>
<evidence type="ECO:0000313" key="3">
    <source>
        <dbReference type="Proteomes" id="UP000265703"/>
    </source>
</evidence>
<evidence type="ECO:0000256" key="1">
    <source>
        <dbReference type="SAM" id="Phobius"/>
    </source>
</evidence>
<feature type="transmembrane region" description="Helical" evidence="1">
    <location>
        <begin position="198"/>
        <end position="221"/>
    </location>
</feature>
<dbReference type="EMBL" id="QKYT01000308">
    <property type="protein sequence ID" value="RIA87444.1"/>
    <property type="molecule type" value="Genomic_DNA"/>
</dbReference>
<name>A0A397SXG9_9GLOM</name>
<proteinExistence type="predicted"/>
<sequence>MDDIEKQQQQQQTTKKPTPEVENVRLTKIMKKYKYLKQWTNRYLLTILIISVAAIIIGGGVLYLSNDTNPYGTNHTNKKNVDNKSKTNETNSFSGKVLASVTGLLTNGTLFSTLLSVIKNKLSKDKDDVFFVVKKFESPNKIYNDVFFDENNENELKENKKRNNNVFFVENNDNDVNEFDMKEIEKRNKKLRSVRNKYLVISIVGALLLIIYTIILLKAIFYESENIEDWLPDDCLKFTDCFEFMKSQNLTIGNFEIVCNITTTTEVTNKLTICQNEIFGCNGAKSINLLEENNTNLVNSYFGECYGYASYTDYGSREFALIIMLVGFCGVIHYLCIIPIFYSPRGLKLGLISVFIPIILFNLFIVGLVPGCCCLKVDDYDEIQCCINIRVSRIVFTIDEEDCLKDLKRKRKGDIEIKKKNEP</sequence>
<evidence type="ECO:0000313" key="2">
    <source>
        <dbReference type="EMBL" id="RIA87444.1"/>
    </source>
</evidence>
<comment type="caution">
    <text evidence="2">The sequence shown here is derived from an EMBL/GenBank/DDBJ whole genome shotgun (WGS) entry which is preliminary data.</text>
</comment>
<reference evidence="2 3" key="1">
    <citation type="submission" date="2018-06" db="EMBL/GenBank/DDBJ databases">
        <title>Comparative genomics reveals the genomic features of Rhizophagus irregularis, R. cerebriforme, R. diaphanum and Gigaspora rosea, and their symbiotic lifestyle signature.</title>
        <authorList>
            <person name="Morin E."/>
            <person name="San Clemente H."/>
            <person name="Chen E.C.H."/>
            <person name="De La Providencia I."/>
            <person name="Hainaut M."/>
            <person name="Kuo A."/>
            <person name="Kohler A."/>
            <person name="Murat C."/>
            <person name="Tang N."/>
            <person name="Roy S."/>
            <person name="Loubradou J."/>
            <person name="Henrissat B."/>
            <person name="Grigoriev I.V."/>
            <person name="Corradi N."/>
            <person name="Roux C."/>
            <person name="Martin F.M."/>
        </authorList>
    </citation>
    <scope>NUCLEOTIDE SEQUENCE [LARGE SCALE GENOMIC DNA]</scope>
    <source>
        <strain evidence="2 3">DAOM 227022</strain>
    </source>
</reference>
<keyword evidence="3" id="KW-1185">Reference proteome</keyword>
<feature type="transmembrane region" description="Helical" evidence="1">
    <location>
        <begin position="97"/>
        <end position="118"/>
    </location>
</feature>
<accession>A0A397SXG9</accession>
<keyword evidence="1" id="KW-1133">Transmembrane helix</keyword>
<keyword evidence="1" id="KW-0812">Transmembrane</keyword>
<dbReference type="Proteomes" id="UP000265703">
    <property type="component" value="Unassembled WGS sequence"/>
</dbReference>
<feature type="transmembrane region" description="Helical" evidence="1">
    <location>
        <begin position="349"/>
        <end position="369"/>
    </location>
</feature>
<protein>
    <submittedName>
        <fullName evidence="2">Uncharacterized protein</fullName>
    </submittedName>
</protein>
<organism evidence="2 3">
    <name type="scientific">Glomus cerebriforme</name>
    <dbReference type="NCBI Taxonomy" id="658196"/>
    <lineage>
        <taxon>Eukaryota</taxon>
        <taxon>Fungi</taxon>
        <taxon>Fungi incertae sedis</taxon>
        <taxon>Mucoromycota</taxon>
        <taxon>Glomeromycotina</taxon>
        <taxon>Glomeromycetes</taxon>
        <taxon>Glomerales</taxon>
        <taxon>Glomeraceae</taxon>
        <taxon>Glomus</taxon>
    </lineage>
</organism>
<dbReference type="AlphaFoldDB" id="A0A397SXG9"/>
<keyword evidence="1" id="KW-0472">Membrane</keyword>
<feature type="transmembrane region" description="Helical" evidence="1">
    <location>
        <begin position="319"/>
        <end position="342"/>
    </location>
</feature>